<name>A0ABN6G1R2_9GAMM</name>
<protein>
    <submittedName>
        <fullName evidence="1">Uncharacterized protein</fullName>
    </submittedName>
</protein>
<keyword evidence="2" id="KW-1185">Reference proteome</keyword>
<evidence type="ECO:0000313" key="1">
    <source>
        <dbReference type="EMBL" id="BCT93688.1"/>
    </source>
</evidence>
<proteinExistence type="predicted"/>
<reference evidence="1 2" key="1">
    <citation type="submission" date="2021-03" db="EMBL/GenBank/DDBJ databases">
        <title>Complete Genome Sequences of Two Lysobacter Strains Isolated from Sea Water (Lysobacter caseinilyticus) and Soil (Lysobacter helvus) in South Korea.</title>
        <authorList>
            <person name="Watanabe Y."/>
            <person name="Arakawa K."/>
        </authorList>
    </citation>
    <scope>NUCLEOTIDE SEQUENCE [LARGE SCALE GENOMIC DNA]</scope>
    <source>
        <strain evidence="1 2">KVB24</strain>
    </source>
</reference>
<evidence type="ECO:0000313" key="2">
    <source>
        <dbReference type="Proteomes" id="UP000681317"/>
    </source>
</evidence>
<accession>A0ABN6G1R2</accession>
<gene>
    <name evidence="1" type="ORF">LYSCAS_27120</name>
</gene>
<dbReference type="EMBL" id="AP024545">
    <property type="protein sequence ID" value="BCT93688.1"/>
    <property type="molecule type" value="Genomic_DNA"/>
</dbReference>
<sequence length="95" mass="10403">MEIRNACNTFVSEGAPRQTPELRHGKGGLELIVSFTPAKDPEADAVFKAAKRGPTTLIVFPSKERVQALGEEDGYLVLSVQSEADAKRVERLLCF</sequence>
<dbReference type="Proteomes" id="UP000681317">
    <property type="component" value="Chromosome"/>
</dbReference>
<organism evidence="1 2">
    <name type="scientific">Noviluteimonas caseinilytica</name>
    <dbReference type="NCBI Taxonomy" id="2675101"/>
    <lineage>
        <taxon>Bacteria</taxon>
        <taxon>Pseudomonadati</taxon>
        <taxon>Pseudomonadota</taxon>
        <taxon>Gammaproteobacteria</taxon>
        <taxon>Lysobacterales</taxon>
        <taxon>Lysobacteraceae</taxon>
        <taxon>Noviluteimonas</taxon>
    </lineage>
</organism>